<organism evidence="2 3">
    <name type="scientific">Prunus yedoensis var. nudiflora</name>
    <dbReference type="NCBI Taxonomy" id="2094558"/>
    <lineage>
        <taxon>Eukaryota</taxon>
        <taxon>Viridiplantae</taxon>
        <taxon>Streptophyta</taxon>
        <taxon>Embryophyta</taxon>
        <taxon>Tracheophyta</taxon>
        <taxon>Spermatophyta</taxon>
        <taxon>Magnoliopsida</taxon>
        <taxon>eudicotyledons</taxon>
        <taxon>Gunneridae</taxon>
        <taxon>Pentapetalae</taxon>
        <taxon>rosids</taxon>
        <taxon>fabids</taxon>
        <taxon>Rosales</taxon>
        <taxon>Rosaceae</taxon>
        <taxon>Amygdaloideae</taxon>
        <taxon>Amygdaleae</taxon>
        <taxon>Prunus</taxon>
    </lineage>
</organism>
<sequence>MLTFNKKSDPYGHKSPKPLQQFRRLGRRTGTYNRLPPSKGHMGGLEEEEGSGTSDNGSRSFWRNFWWREGLGAVGIRLWVWGESLGSVDGLGDEEVRWEERRVRLEGEKLTVAVILGCGLAGDEVGRRVVGGCLLTTKRNQRGEGEGLGGC</sequence>
<evidence type="ECO:0000313" key="3">
    <source>
        <dbReference type="Proteomes" id="UP000250321"/>
    </source>
</evidence>
<feature type="region of interest" description="Disordered" evidence="1">
    <location>
        <begin position="1"/>
        <end position="20"/>
    </location>
</feature>
<dbReference type="OrthoDB" id="10558174at2759"/>
<comment type="caution">
    <text evidence="2">The sequence shown here is derived from an EMBL/GenBank/DDBJ whole genome shotgun (WGS) entry which is preliminary data.</text>
</comment>
<reference evidence="2 3" key="1">
    <citation type="submission" date="2018-02" db="EMBL/GenBank/DDBJ databases">
        <title>Draft genome of wild Prunus yedoensis var. nudiflora.</title>
        <authorList>
            <person name="Baek S."/>
            <person name="Kim J.-H."/>
            <person name="Choi K."/>
            <person name="Kim G.-B."/>
            <person name="Cho A."/>
            <person name="Jang H."/>
            <person name="Shin C.-H."/>
            <person name="Yu H.-J."/>
            <person name="Mun J.-H."/>
        </authorList>
    </citation>
    <scope>NUCLEOTIDE SEQUENCE [LARGE SCALE GENOMIC DNA]</scope>
    <source>
        <strain evidence="3">cv. Jeju island</strain>
        <tissue evidence="2">Leaf</tissue>
    </source>
</reference>
<gene>
    <name evidence="2" type="ORF">Pyn_05642</name>
</gene>
<evidence type="ECO:0000256" key="1">
    <source>
        <dbReference type="SAM" id="MobiDB-lite"/>
    </source>
</evidence>
<protein>
    <submittedName>
        <fullName evidence="2">Uncharacterized protein</fullName>
    </submittedName>
</protein>
<dbReference type="EMBL" id="PJQY01002139">
    <property type="protein sequence ID" value="PQP96164.1"/>
    <property type="molecule type" value="Genomic_DNA"/>
</dbReference>
<accession>A0A314XNJ8</accession>
<dbReference type="AlphaFoldDB" id="A0A314XNJ8"/>
<evidence type="ECO:0000313" key="2">
    <source>
        <dbReference type="EMBL" id="PQP96164.1"/>
    </source>
</evidence>
<keyword evidence="3" id="KW-1185">Reference proteome</keyword>
<proteinExistence type="predicted"/>
<name>A0A314XNJ8_PRUYE</name>
<feature type="region of interest" description="Disordered" evidence="1">
    <location>
        <begin position="29"/>
        <end position="58"/>
    </location>
</feature>
<dbReference type="Proteomes" id="UP000250321">
    <property type="component" value="Unassembled WGS sequence"/>
</dbReference>
<feature type="compositionally biased region" description="Basic and acidic residues" evidence="1">
    <location>
        <begin position="1"/>
        <end position="12"/>
    </location>
</feature>